<dbReference type="InterPro" id="IPR003706">
    <property type="entry name" value="CstA_N"/>
</dbReference>
<dbReference type="RefSeq" id="WP_368642564.1">
    <property type="nucleotide sequence ID" value="NZ_CP158253.1"/>
</dbReference>
<evidence type="ECO:0000256" key="2">
    <source>
        <dbReference type="ARBA" id="ARBA00007755"/>
    </source>
</evidence>
<feature type="transmembrane region" description="Helical" evidence="8">
    <location>
        <begin position="244"/>
        <end position="262"/>
    </location>
</feature>
<evidence type="ECO:0000313" key="19">
    <source>
        <dbReference type="EMBL" id="XDJ77327.1"/>
    </source>
</evidence>
<comment type="similarity">
    <text evidence="2">Belongs to the peptide transporter carbon starvation (CstA) (TC 2.A.114) family.</text>
</comment>
<dbReference type="EMBL" id="CP158264">
    <property type="protein sequence ID" value="XDJ74328.1"/>
    <property type="molecule type" value="Genomic_DNA"/>
</dbReference>
<gene>
    <name evidence="13" type="ORF">ABRY90_06280</name>
    <name evidence="16" type="ORF">ABRY91_12460</name>
    <name evidence="14" type="ORF">ABRY92_06895</name>
    <name evidence="24" type="ORF">ABRY95_07500</name>
    <name evidence="20" type="ORF">ABRY96_10740</name>
    <name evidence="18" type="ORF">ABRY97_12055</name>
    <name evidence="22" type="ORF">ABRY98_12080</name>
    <name evidence="12" type="ORF">ABRZ00_06570</name>
    <name evidence="11" type="ORF">ABRZ01_06910</name>
    <name evidence="10" type="ORF">ABRZ02_09815</name>
    <name evidence="15" type="ORF">ABRZ03_10095</name>
    <name evidence="25" type="ORF">ABRZ05_12970</name>
    <name evidence="17" type="ORF">ABRZ06_00675</name>
    <name evidence="21" type="ORF">ABRZ08_05435</name>
    <name evidence="19" type="ORF">ABRZ10_00440</name>
    <name evidence="26" type="ORF">ABRZ11_12625</name>
    <name evidence="23" type="ORF">ABRZ12_04735</name>
</gene>
<evidence type="ECO:0000313" key="15">
    <source>
        <dbReference type="EMBL" id="XDJ63079.1"/>
    </source>
</evidence>
<dbReference type="GO" id="GO:0009267">
    <property type="term" value="P:cellular response to starvation"/>
    <property type="evidence" value="ECO:0007669"/>
    <property type="project" value="InterPro"/>
</dbReference>
<dbReference type="EMBL" id="CP158263">
    <property type="protein sequence ID" value="XDJ72061.1"/>
    <property type="molecule type" value="Genomic_DNA"/>
</dbReference>
<reference evidence="14" key="1">
    <citation type="submission" date="2024-05" db="EMBL/GenBank/DDBJ databases">
        <authorList>
            <person name="Luo Y.-C."/>
            <person name="Nicholds J."/>
            <person name="Mortimer T."/>
            <person name="Maboni G."/>
        </authorList>
    </citation>
    <scope>NUCLEOTIDE SEQUENCE</scope>
    <source>
        <strain evidence="25">124370</strain>
        <strain evidence="26">124566</strain>
        <strain evidence="24">124953</strain>
        <strain evidence="23">130308</strain>
        <strain evidence="22">130416</strain>
        <strain evidence="21">140124</strain>
        <strain evidence="20">143751</strain>
        <strain evidence="19">143769</strain>
        <strain evidence="18">143811</strain>
        <strain evidence="17">143936</strain>
        <strain evidence="16">145849</strain>
        <strain evidence="15">145850</strain>
        <strain evidence="14">145852</strain>
        <strain evidence="13">148131</strain>
        <strain evidence="12">150221</strain>
        <strain evidence="11">150964</strain>
        <strain evidence="10">153271</strain>
    </source>
</reference>
<keyword evidence="3" id="KW-0813">Transport</keyword>
<dbReference type="EMBL" id="CP158265">
    <property type="protein sequence ID" value="XDJ77327.1"/>
    <property type="molecule type" value="Genomic_DNA"/>
</dbReference>
<proteinExistence type="inferred from homology"/>
<dbReference type="Pfam" id="PF02554">
    <property type="entry name" value="CstA"/>
    <property type="match status" value="1"/>
</dbReference>
<keyword evidence="6 8" id="KW-1133">Transmembrane helix</keyword>
<sequence>MNTSPTAAAITLPPNSLNDQQEAADARWTPGRITLWAAIALIGAAAWSVLAISRGETINAVWFVLAAVCTYLVGYRFYSKMIERRVAQPDDGRATPAEYHSNGRDYVPTDRVVLFGHHFAAIAGAGPLVGPVLAAQMGYLPGTIWIVVGAVLAGCVQDYLVLFFSMRRGGRSLGQMAREELGVVGGTAALAATLTIMIIIVAILALVVVNALGESPWGVYSVSLTIPIALFMGCYLRYLRPGKVLEVSLIGLALLMFAIISGRWVAESEWGSALFHLDRLTLAWAIIAYGFIAAILPVWLLLAPRDYLSTFMKIGVIGLLAIAILVVQPEITVPAFSEFAGRADGPVVPGSLFPFLFVTIACGALSGFHALISSGTTPKLVEKEKQTRFLGYGGMLMESLVAIMALVAAISIDRGIYFAMNVSAASTGGTVDSAVAFVNSLGLTGVHLTPDMLTDLARNVGEPSIISRTGGAPTLSVGIAHIMHQWFGGTAMMGFWYHFAIMFEALFILTAVDAGTRVARFMLQDTIGNFFPKFKDTSWKPGAWLCTAIMVAGWGYILVLGVTDPLGGINTFFPLFGIANQLLAAIALAVVMAIVAKRGNFRYLWVVAAPLVFIAVITIWASWEKIFSDIPAVSYWAQHEAFKNALAEGKTSFGTAHTVEAMQAVVHNTFVQGSLSIVFVVLALIVMGTAVLTAWRAYRKTHPSHSTEDPRVESRLFAPAGLLPTPSEKALLARWEAAPSSAAPAAMGH</sequence>
<evidence type="ECO:0000256" key="5">
    <source>
        <dbReference type="ARBA" id="ARBA00022692"/>
    </source>
</evidence>
<feature type="transmembrane region" description="Helical" evidence="8">
    <location>
        <begin position="112"/>
        <end position="133"/>
    </location>
</feature>
<protein>
    <submittedName>
        <fullName evidence="14">Carbon starvation CstA family protein</fullName>
    </submittedName>
</protein>
<comment type="subcellular location">
    <subcellularLocation>
        <location evidence="1">Cell membrane</location>
        <topology evidence="1">Multi-pass membrane protein</topology>
    </subcellularLocation>
</comment>
<feature type="transmembrane region" description="Helical" evidence="8">
    <location>
        <begin position="495"/>
        <end position="512"/>
    </location>
</feature>
<evidence type="ECO:0000313" key="11">
    <source>
        <dbReference type="EMBL" id="XDJ51713.1"/>
    </source>
</evidence>
<dbReference type="AlphaFoldDB" id="A0AB39E5X9"/>
<dbReference type="EMBL" id="CP158258">
    <property type="protein sequence ID" value="XDJ59510.1"/>
    <property type="molecule type" value="Genomic_DNA"/>
</dbReference>
<evidence type="ECO:0000256" key="3">
    <source>
        <dbReference type="ARBA" id="ARBA00022448"/>
    </source>
</evidence>
<feature type="transmembrane region" description="Helical" evidence="8">
    <location>
        <begin position="347"/>
        <end position="368"/>
    </location>
</feature>
<dbReference type="GO" id="GO:0005886">
    <property type="term" value="C:plasma membrane"/>
    <property type="evidence" value="ECO:0007669"/>
    <property type="project" value="UniProtKB-SubCell"/>
</dbReference>
<dbReference type="EMBL" id="CP158257">
    <property type="protein sequence ID" value="XDJ56828.1"/>
    <property type="molecule type" value="Genomic_DNA"/>
</dbReference>
<feature type="transmembrane region" description="Helical" evidence="8">
    <location>
        <begin position="575"/>
        <end position="596"/>
    </location>
</feature>
<evidence type="ECO:0000313" key="20">
    <source>
        <dbReference type="EMBL" id="XDJ82155.1"/>
    </source>
</evidence>
<evidence type="ECO:0000313" key="10">
    <source>
        <dbReference type="EMBL" id="XDJ43954.1"/>
    </source>
</evidence>
<evidence type="ECO:0000313" key="14">
    <source>
        <dbReference type="EMBL" id="XDJ62302.1"/>
    </source>
</evidence>
<evidence type="ECO:0000256" key="7">
    <source>
        <dbReference type="ARBA" id="ARBA00023136"/>
    </source>
</evidence>
<dbReference type="EMBL" id="CP158272">
    <property type="protein sequence ID" value="XDJ98623.1"/>
    <property type="molecule type" value="Genomic_DNA"/>
</dbReference>
<evidence type="ECO:0000313" key="17">
    <source>
        <dbReference type="EMBL" id="XDJ72061.1"/>
    </source>
</evidence>
<evidence type="ECO:0000313" key="21">
    <source>
        <dbReference type="EMBL" id="XDJ86268.1"/>
    </source>
</evidence>
<organism evidence="14">
    <name type="scientific">Castellaniella ginsengisoli</name>
    <dbReference type="NCBI Taxonomy" id="546114"/>
    <lineage>
        <taxon>Bacteria</taxon>
        <taxon>Pseudomonadati</taxon>
        <taxon>Pseudomonadota</taxon>
        <taxon>Betaproteobacteria</taxon>
        <taxon>Burkholderiales</taxon>
        <taxon>Alcaligenaceae</taxon>
        <taxon>Castellaniella</taxon>
    </lineage>
</organism>
<evidence type="ECO:0000259" key="9">
    <source>
        <dbReference type="Pfam" id="PF02554"/>
    </source>
</evidence>
<dbReference type="EMBL" id="CP158260">
    <property type="protein sequence ID" value="XDJ63079.1"/>
    <property type="molecule type" value="Genomic_DNA"/>
</dbReference>
<feature type="transmembrane region" description="Helical" evidence="8">
    <location>
        <begin position="33"/>
        <end position="52"/>
    </location>
</feature>
<feature type="transmembrane region" description="Helical" evidence="8">
    <location>
        <begin position="183"/>
        <end position="211"/>
    </location>
</feature>
<dbReference type="PANTHER" id="PTHR30252">
    <property type="entry name" value="INNER MEMBRANE PEPTIDE TRANSPORTER"/>
    <property type="match status" value="1"/>
</dbReference>
<evidence type="ECO:0000313" key="13">
    <source>
        <dbReference type="EMBL" id="XDJ59510.1"/>
    </source>
</evidence>
<dbReference type="PANTHER" id="PTHR30252:SF3">
    <property type="entry name" value="PYRUVATE_PROTON SYMPORTER BTST"/>
    <property type="match status" value="1"/>
</dbReference>
<keyword evidence="7 8" id="KW-0472">Membrane</keyword>
<feature type="transmembrane region" description="Helical" evidence="8">
    <location>
        <begin position="139"/>
        <end position="162"/>
    </location>
</feature>
<evidence type="ECO:0000313" key="22">
    <source>
        <dbReference type="EMBL" id="XDJ87661.1"/>
    </source>
</evidence>
<keyword evidence="5 8" id="KW-0812">Transmembrane</keyword>
<evidence type="ECO:0000256" key="1">
    <source>
        <dbReference type="ARBA" id="ARBA00004651"/>
    </source>
</evidence>
<feature type="transmembrane region" description="Helical" evidence="8">
    <location>
        <begin position="282"/>
        <end position="303"/>
    </location>
</feature>
<evidence type="ECO:0000313" key="25">
    <source>
        <dbReference type="EMBL" id="XDJ95975.1"/>
    </source>
</evidence>
<evidence type="ECO:0000313" key="12">
    <source>
        <dbReference type="EMBL" id="XDJ56828.1"/>
    </source>
</evidence>
<dbReference type="EMBL" id="CP158256">
    <property type="protein sequence ID" value="XDJ51713.1"/>
    <property type="molecule type" value="Genomic_DNA"/>
</dbReference>
<dbReference type="KEGG" id="cgin:ABRZ00_06570"/>
<feature type="transmembrane region" description="Helical" evidence="8">
    <location>
        <begin position="217"/>
        <end position="237"/>
    </location>
</feature>
<keyword evidence="4" id="KW-1003">Cell membrane</keyword>
<feature type="transmembrane region" description="Helical" evidence="8">
    <location>
        <begin position="58"/>
        <end position="78"/>
    </location>
</feature>
<dbReference type="EMBL" id="CP158270">
    <property type="protein sequence ID" value="XDJ91605.1"/>
    <property type="molecule type" value="Genomic_DNA"/>
</dbReference>
<evidence type="ECO:0000313" key="24">
    <source>
        <dbReference type="EMBL" id="XDJ92269.1"/>
    </source>
</evidence>
<evidence type="ECO:0000313" key="18">
    <source>
        <dbReference type="EMBL" id="XDJ74328.1"/>
    </source>
</evidence>
<dbReference type="EMBL" id="CP158268">
    <property type="protein sequence ID" value="XDJ86268.1"/>
    <property type="molecule type" value="Genomic_DNA"/>
</dbReference>
<evidence type="ECO:0000256" key="4">
    <source>
        <dbReference type="ARBA" id="ARBA00022475"/>
    </source>
</evidence>
<feature type="transmembrane region" description="Helical" evidence="8">
    <location>
        <begin position="310"/>
        <end position="327"/>
    </location>
</feature>
<dbReference type="EMBL" id="CP158273">
    <property type="protein sequence ID" value="XDJ95975.1"/>
    <property type="molecule type" value="Genomic_DNA"/>
</dbReference>
<dbReference type="EMBL" id="CP158259">
    <property type="protein sequence ID" value="XDJ62302.1"/>
    <property type="molecule type" value="Genomic_DNA"/>
</dbReference>
<feature type="transmembrane region" description="Helical" evidence="8">
    <location>
        <begin position="675"/>
        <end position="695"/>
    </location>
</feature>
<dbReference type="EMBL" id="CP158253">
    <property type="protein sequence ID" value="XDJ43954.1"/>
    <property type="molecule type" value="Genomic_DNA"/>
</dbReference>
<feature type="transmembrane region" description="Helical" evidence="8">
    <location>
        <begin position="389"/>
        <end position="412"/>
    </location>
</feature>
<name>A0AB39E5X9_9BURK</name>
<dbReference type="EMBL" id="CP158271">
    <property type="protein sequence ID" value="XDJ92269.1"/>
    <property type="molecule type" value="Genomic_DNA"/>
</dbReference>
<feature type="transmembrane region" description="Helical" evidence="8">
    <location>
        <begin position="542"/>
        <end position="563"/>
    </location>
</feature>
<evidence type="ECO:0000256" key="8">
    <source>
        <dbReference type="SAM" id="Phobius"/>
    </source>
</evidence>
<evidence type="ECO:0000313" key="23">
    <source>
        <dbReference type="EMBL" id="XDJ91605.1"/>
    </source>
</evidence>
<dbReference type="EMBL" id="CP158266">
    <property type="protein sequence ID" value="XDJ82155.1"/>
    <property type="molecule type" value="Genomic_DNA"/>
</dbReference>
<dbReference type="GeneID" id="93067182"/>
<dbReference type="EMBL" id="CP158261">
    <property type="protein sequence ID" value="XDJ66209.1"/>
    <property type="molecule type" value="Genomic_DNA"/>
</dbReference>
<dbReference type="InterPro" id="IPR051605">
    <property type="entry name" value="CstA"/>
</dbReference>
<evidence type="ECO:0000256" key="6">
    <source>
        <dbReference type="ARBA" id="ARBA00022989"/>
    </source>
</evidence>
<dbReference type="EMBL" id="CP158269">
    <property type="protein sequence ID" value="XDJ87661.1"/>
    <property type="molecule type" value="Genomic_DNA"/>
</dbReference>
<feature type="domain" description="CstA N-terminal" evidence="9">
    <location>
        <begin position="59"/>
        <end position="621"/>
    </location>
</feature>
<feature type="transmembrane region" description="Helical" evidence="8">
    <location>
        <begin position="603"/>
        <end position="623"/>
    </location>
</feature>
<evidence type="ECO:0000313" key="16">
    <source>
        <dbReference type="EMBL" id="XDJ66209.1"/>
    </source>
</evidence>
<evidence type="ECO:0000313" key="26">
    <source>
        <dbReference type="EMBL" id="XDJ98623.1"/>
    </source>
</evidence>
<accession>A0AB39E5X9</accession>